<dbReference type="InterPro" id="IPR012677">
    <property type="entry name" value="Nucleotide-bd_a/b_plait_sf"/>
</dbReference>
<dbReference type="PROSITE" id="PS50102">
    <property type="entry name" value="RRM"/>
    <property type="match status" value="1"/>
</dbReference>
<dbReference type="SUPFAM" id="SSF54928">
    <property type="entry name" value="RNA-binding domain, RBD"/>
    <property type="match status" value="1"/>
</dbReference>
<organism evidence="8 9">
    <name type="scientific">Bugula neritina</name>
    <name type="common">Brown bryozoan</name>
    <name type="synonym">Sertularia neritina</name>
    <dbReference type="NCBI Taxonomy" id="10212"/>
    <lineage>
        <taxon>Eukaryota</taxon>
        <taxon>Metazoa</taxon>
        <taxon>Spiralia</taxon>
        <taxon>Lophotrochozoa</taxon>
        <taxon>Bryozoa</taxon>
        <taxon>Gymnolaemata</taxon>
        <taxon>Cheilostomatida</taxon>
        <taxon>Flustrina</taxon>
        <taxon>Buguloidea</taxon>
        <taxon>Bugulidae</taxon>
        <taxon>Bugula</taxon>
    </lineage>
</organism>
<evidence type="ECO:0000259" key="7">
    <source>
        <dbReference type="PROSITE" id="PS50102"/>
    </source>
</evidence>
<evidence type="ECO:0000313" key="8">
    <source>
        <dbReference type="EMBL" id="KAF6040146.1"/>
    </source>
</evidence>
<dbReference type="InterPro" id="IPR050825">
    <property type="entry name" value="RBM42_RBP45_47-like"/>
</dbReference>
<dbReference type="EMBL" id="VXIV02000176">
    <property type="protein sequence ID" value="KAF6040146.1"/>
    <property type="molecule type" value="Genomic_DNA"/>
</dbReference>
<feature type="domain" description="RRM" evidence="7">
    <location>
        <begin position="318"/>
        <end position="396"/>
    </location>
</feature>
<reference evidence="8" key="1">
    <citation type="submission" date="2020-06" db="EMBL/GenBank/DDBJ databases">
        <title>Draft genome of Bugula neritina, a colonial animal packing powerful symbionts and potential medicines.</title>
        <authorList>
            <person name="Rayko M."/>
        </authorList>
    </citation>
    <scope>NUCLEOTIDE SEQUENCE [LARGE SCALE GENOMIC DNA]</scope>
    <source>
        <strain evidence="8">Kwan_BN1</strain>
    </source>
</reference>
<name>A0A7J7KPP1_BUGNE</name>
<dbReference type="PANTHER" id="PTHR47640">
    <property type="entry name" value="TRNA SELENOCYSTEINE 1-ASSOCIATED PROTEIN 1-RELATED-RELATED"/>
    <property type="match status" value="1"/>
</dbReference>
<evidence type="ECO:0000256" key="1">
    <source>
        <dbReference type="ARBA" id="ARBA00007408"/>
    </source>
</evidence>
<evidence type="ECO:0000256" key="6">
    <source>
        <dbReference type="SAM" id="MobiDB-lite"/>
    </source>
</evidence>
<protein>
    <recommendedName>
        <fullName evidence="2">RNA-binding protein 42</fullName>
    </recommendedName>
    <alternativeName>
        <fullName evidence="4">RNA-binding motif protein 42</fullName>
    </alternativeName>
</protein>
<dbReference type="InterPro" id="IPR034215">
    <property type="entry name" value="RBM42_RRM"/>
</dbReference>
<dbReference type="Gene3D" id="3.30.70.330">
    <property type="match status" value="1"/>
</dbReference>
<accession>A0A7J7KPP1</accession>
<feature type="compositionally biased region" description="Low complexity" evidence="6">
    <location>
        <begin position="264"/>
        <end position="289"/>
    </location>
</feature>
<comment type="caution">
    <text evidence="8">The sequence shown here is derived from an EMBL/GenBank/DDBJ whole genome shotgun (WGS) entry which is preliminary data.</text>
</comment>
<feature type="compositionally biased region" description="Low complexity" evidence="6">
    <location>
        <begin position="208"/>
        <end position="227"/>
    </location>
</feature>
<feature type="compositionally biased region" description="Polar residues" evidence="6">
    <location>
        <begin position="87"/>
        <end position="106"/>
    </location>
</feature>
<dbReference type="Pfam" id="PF00076">
    <property type="entry name" value="RRM_1"/>
    <property type="match status" value="1"/>
</dbReference>
<feature type="compositionally biased region" description="Polar residues" evidence="6">
    <location>
        <begin position="182"/>
        <end position="196"/>
    </location>
</feature>
<evidence type="ECO:0000256" key="5">
    <source>
        <dbReference type="PROSITE-ProRule" id="PRU00176"/>
    </source>
</evidence>
<dbReference type="CDD" id="cd12383">
    <property type="entry name" value="RRM_RBM42"/>
    <property type="match status" value="1"/>
</dbReference>
<feature type="region of interest" description="Disordered" evidence="6">
    <location>
        <begin position="87"/>
        <end position="301"/>
    </location>
</feature>
<evidence type="ECO:0000256" key="4">
    <source>
        <dbReference type="ARBA" id="ARBA00030574"/>
    </source>
</evidence>
<dbReference type="OrthoDB" id="1749473at2759"/>
<keyword evidence="9" id="KW-1185">Reference proteome</keyword>
<gene>
    <name evidence="8" type="ORF">EB796_001539</name>
</gene>
<evidence type="ECO:0000313" key="9">
    <source>
        <dbReference type="Proteomes" id="UP000593567"/>
    </source>
</evidence>
<dbReference type="GO" id="GO:0003729">
    <property type="term" value="F:mRNA binding"/>
    <property type="evidence" value="ECO:0007669"/>
    <property type="project" value="InterPro"/>
</dbReference>
<sequence>MFVGIGKNHTSTYFEICLLVSKVTIMANLEDEMSRFEQEIMGSGATAPHKAPSGGSAQVNSLVIGANTFTSVQEQLSALRAQVYGSSTNASAQPPQGTNFSGPNSSGLGAGKLAGPPLPPGFRPPMNGQSDTMRPLSGPPRPPNMAGPASSPFLPPQLKLRGPPPPPGMSRPAGPATFPGPGNQQPPMQRPPSVSQMHRMPQSVGNQSSSFSSKPVSYSSPPVLSAPKVVYSSKPVMNKPGQDPKPELTSTVDRISKKREATDSLYESSAGGSSAASSVEASTSAASLSDSHQLPTTAKKEKKVWEDTSLLEWDPNDFRIFCGDLGNEVTEEKLAEAFKKYPSLQKTKVIRDRRTHKTKGFGFISFKDPADYTRAMREMNGKYVGNRPIKLRKSTWKDRNIEVVKKKDKEKKRLGFR</sequence>
<proteinExistence type="inferred from homology"/>
<dbReference type="SMART" id="SM00360">
    <property type="entry name" value="RRM"/>
    <property type="match status" value="1"/>
</dbReference>
<dbReference type="PANTHER" id="PTHR47640:SF11">
    <property type="entry name" value="RNA-BINDING PROTEIN 42"/>
    <property type="match status" value="1"/>
</dbReference>
<keyword evidence="3 5" id="KW-0694">RNA-binding</keyword>
<dbReference type="Proteomes" id="UP000593567">
    <property type="component" value="Unassembled WGS sequence"/>
</dbReference>
<dbReference type="AlphaFoldDB" id="A0A7J7KPP1"/>
<evidence type="ECO:0000256" key="3">
    <source>
        <dbReference type="ARBA" id="ARBA00022884"/>
    </source>
</evidence>
<evidence type="ECO:0000256" key="2">
    <source>
        <dbReference type="ARBA" id="ARBA00015192"/>
    </source>
</evidence>
<comment type="similarity">
    <text evidence="1">Belongs to the RRM RBM42 family.</text>
</comment>
<dbReference type="InterPro" id="IPR000504">
    <property type="entry name" value="RRM_dom"/>
</dbReference>
<dbReference type="InterPro" id="IPR035979">
    <property type="entry name" value="RBD_domain_sf"/>
</dbReference>